<name>O24274_POLML</name>
<dbReference type="PROSITE" id="PS50927">
    <property type="entry name" value="BULB_LECTIN"/>
    <property type="match status" value="1"/>
</dbReference>
<dbReference type="AlphaFoldDB" id="O24274"/>
<dbReference type="SUPFAM" id="SSF51110">
    <property type="entry name" value="alpha-D-mannose-specific plant lectins"/>
    <property type="match status" value="1"/>
</dbReference>
<proteinExistence type="evidence at transcript level"/>
<feature type="domain" description="Bulb-type lectin" evidence="2">
    <location>
        <begin position="30"/>
        <end position="138"/>
    </location>
</feature>
<evidence type="ECO:0000313" key="3">
    <source>
        <dbReference type="EMBL" id="AAC49413.1"/>
    </source>
</evidence>
<dbReference type="EMBL" id="U44775">
    <property type="protein sequence ID" value="AAC49413.1"/>
    <property type="molecule type" value="mRNA"/>
</dbReference>
<evidence type="ECO:0000259" key="2">
    <source>
        <dbReference type="PROSITE" id="PS50927"/>
    </source>
</evidence>
<dbReference type="Gene3D" id="2.90.10.10">
    <property type="entry name" value="Bulb-type lectin domain"/>
    <property type="match status" value="1"/>
</dbReference>
<protein>
    <submittedName>
        <fullName evidence="3">Mannose-specific lectin</fullName>
    </submittedName>
</protein>
<feature type="signal peptide" evidence="1">
    <location>
        <begin position="1"/>
        <end position="24"/>
    </location>
</feature>
<dbReference type="GO" id="GO:0051707">
    <property type="term" value="P:response to other organism"/>
    <property type="evidence" value="ECO:0007669"/>
    <property type="project" value="UniProtKB-ARBA"/>
</dbReference>
<organism evidence="3">
    <name type="scientific">Polygonatum multiflorum</name>
    <name type="common">Solomon's seal</name>
    <name type="synonym">Convallaria multiflora</name>
    <dbReference type="NCBI Taxonomy" id="45371"/>
    <lineage>
        <taxon>Eukaryota</taxon>
        <taxon>Viridiplantae</taxon>
        <taxon>Streptophyta</taxon>
        <taxon>Embryophyta</taxon>
        <taxon>Tracheophyta</taxon>
        <taxon>Spermatophyta</taxon>
        <taxon>Magnoliopsida</taxon>
        <taxon>Liliopsida</taxon>
        <taxon>Asparagales</taxon>
        <taxon>Asparagaceae</taxon>
        <taxon>Nolinoideae</taxon>
        <taxon>Polygonatum</taxon>
    </lineage>
</organism>
<evidence type="ECO:0000256" key="1">
    <source>
        <dbReference type="SAM" id="SignalP"/>
    </source>
</evidence>
<reference evidence="3" key="2">
    <citation type="submission" date="1996-01" db="EMBL/GenBank/DDBJ databases">
        <authorList>
            <person name="Van Damme E.J.M."/>
        </authorList>
    </citation>
    <scope>NUCLEOTIDE SEQUENCE</scope>
    <source>
        <tissue evidence="3">Buds</tissue>
    </source>
</reference>
<dbReference type="InterPro" id="IPR036426">
    <property type="entry name" value="Bulb-type_lectin_dom_sf"/>
</dbReference>
<dbReference type="GO" id="GO:0030246">
    <property type="term" value="F:carbohydrate binding"/>
    <property type="evidence" value="ECO:0007669"/>
    <property type="project" value="UniProtKB-KW"/>
</dbReference>
<keyword evidence="3" id="KW-0430">Lectin</keyword>
<dbReference type="SMART" id="SM00108">
    <property type="entry name" value="B_lectin"/>
    <property type="match status" value="1"/>
</dbReference>
<dbReference type="CDD" id="cd00028">
    <property type="entry name" value="B_lectin"/>
    <property type="match status" value="1"/>
</dbReference>
<dbReference type="InterPro" id="IPR001480">
    <property type="entry name" value="Bulb-type_lectin_dom"/>
</dbReference>
<feature type="chain" id="PRO_5004157956" evidence="1">
    <location>
        <begin position="25"/>
        <end position="160"/>
    </location>
</feature>
<accession>O24274</accession>
<dbReference type="SMR" id="O24274"/>
<reference evidence="3" key="1">
    <citation type="journal article" date="1996" name="Plant Mol. Biol.">
        <title>Molecular cloning of the lectin and a lectin-related protein from common Solomon's seal (Polygonatum multiflorum).</title>
        <authorList>
            <person name="Van Damme E.J."/>
            <person name="Barre A."/>
            <person name="Rouge P."/>
            <person name="Van Leuven F."/>
            <person name="Balzarini J."/>
            <person name="Peumans W.J."/>
        </authorList>
    </citation>
    <scope>NUCLEOTIDE SEQUENCE</scope>
    <source>
        <tissue evidence="3">Buds</tissue>
    </source>
</reference>
<sequence length="160" mass="17138">MAASNSSILLILMATIAIFGLMVASPCAADNSLTSPNSLPSGHSLNTGSYRLIMQADCNLVVYDSGKPVWATNTGGLARDCRLTMHNNGNLVIYDRSNSVIWQTNTNEKEDHYVLVLQQDRNVVIYGPAVWATGSGPAVGLTLVPHNVTAIVHARAMLNE</sequence>
<keyword evidence="1" id="KW-0732">Signal</keyword>